<organism evidence="1 2">
    <name type="scientific">Paracoccus denitrificans (strain Pd 1222)</name>
    <dbReference type="NCBI Taxonomy" id="318586"/>
    <lineage>
        <taxon>Bacteria</taxon>
        <taxon>Pseudomonadati</taxon>
        <taxon>Pseudomonadota</taxon>
        <taxon>Alphaproteobacteria</taxon>
        <taxon>Rhodobacterales</taxon>
        <taxon>Paracoccaceae</taxon>
        <taxon>Paracoccus</taxon>
    </lineage>
</organism>
<dbReference type="EnsemblBacteria" id="ABL72395">
    <property type="protein sequence ID" value="ABL72395"/>
    <property type="gene ID" value="Pden_4331"/>
</dbReference>
<protein>
    <submittedName>
        <fullName evidence="1">Uncharacterized protein</fullName>
    </submittedName>
</protein>
<name>A1BA51_PARDP</name>
<dbReference type="KEGG" id="pde:Pden_4331"/>
<dbReference type="EMBL" id="CP000490">
    <property type="protein sequence ID" value="ABL72395.1"/>
    <property type="molecule type" value="Genomic_DNA"/>
</dbReference>
<gene>
    <name evidence="1" type="ordered locus">Pden_4331</name>
</gene>
<dbReference type="STRING" id="318586.Pden_4331"/>
<reference evidence="2" key="1">
    <citation type="submission" date="2006-12" db="EMBL/GenBank/DDBJ databases">
        <title>Complete sequence of chromosome 2 of Paracoccus denitrificans PD1222.</title>
        <authorList>
            <person name="Copeland A."/>
            <person name="Lucas S."/>
            <person name="Lapidus A."/>
            <person name="Barry K."/>
            <person name="Detter J.C."/>
            <person name="Glavina del Rio T."/>
            <person name="Hammon N."/>
            <person name="Israni S."/>
            <person name="Dalin E."/>
            <person name="Tice H."/>
            <person name="Pitluck S."/>
            <person name="Munk A.C."/>
            <person name="Brettin T."/>
            <person name="Bruce D."/>
            <person name="Han C."/>
            <person name="Tapia R."/>
            <person name="Gilna P."/>
            <person name="Schmutz J."/>
            <person name="Larimer F."/>
            <person name="Land M."/>
            <person name="Hauser L."/>
            <person name="Kyrpides N."/>
            <person name="Lykidis A."/>
            <person name="Spiro S."/>
            <person name="Richardson D.J."/>
            <person name="Moir J.W.B."/>
            <person name="Ferguson S.J."/>
            <person name="van Spanning R.J.M."/>
            <person name="Richardson P."/>
        </authorList>
    </citation>
    <scope>NUCLEOTIDE SEQUENCE [LARGE SCALE GENOMIC DNA]</scope>
    <source>
        <strain evidence="2">Pd 1222</strain>
    </source>
</reference>
<dbReference type="AlphaFoldDB" id="A1BA51"/>
<accession>A1BA51</accession>
<dbReference type="HOGENOM" id="CLU_2586523_0_0_5"/>
<keyword evidence="2" id="KW-1185">Reference proteome</keyword>
<evidence type="ECO:0000313" key="1">
    <source>
        <dbReference type="EMBL" id="ABL72395.1"/>
    </source>
</evidence>
<evidence type="ECO:0000313" key="2">
    <source>
        <dbReference type="Proteomes" id="UP000000361"/>
    </source>
</evidence>
<dbReference type="Proteomes" id="UP000000361">
    <property type="component" value="Chromosome 2"/>
</dbReference>
<sequence length="80" mass="8975">MREKGRGTLFPSWPVPGQFTPWSIWRTEKDGAWPAALFAIFQTHLDCRGTVTFLSHNRRTGVLENAQAESGPMEMSGVIL</sequence>
<proteinExistence type="predicted"/>